<organism evidence="2 3">
    <name type="scientific">Emericellopsis atlantica</name>
    <dbReference type="NCBI Taxonomy" id="2614577"/>
    <lineage>
        <taxon>Eukaryota</taxon>
        <taxon>Fungi</taxon>
        <taxon>Dikarya</taxon>
        <taxon>Ascomycota</taxon>
        <taxon>Pezizomycotina</taxon>
        <taxon>Sordariomycetes</taxon>
        <taxon>Hypocreomycetidae</taxon>
        <taxon>Hypocreales</taxon>
        <taxon>Bionectriaceae</taxon>
        <taxon>Emericellopsis</taxon>
    </lineage>
</organism>
<accession>A0A9P7ZDS4</accession>
<dbReference type="PANTHER" id="PTHR28122">
    <property type="entry name" value="E3 UBIQUITIN-PROTEIN LIGASE SUBSTRATE RECEPTOR MMS22"/>
    <property type="match status" value="1"/>
</dbReference>
<keyword evidence="3" id="KW-1185">Reference proteome</keyword>
<evidence type="ECO:0000256" key="1">
    <source>
        <dbReference type="SAM" id="MobiDB-lite"/>
    </source>
</evidence>
<feature type="region of interest" description="Disordered" evidence="1">
    <location>
        <begin position="416"/>
        <end position="435"/>
    </location>
</feature>
<feature type="region of interest" description="Disordered" evidence="1">
    <location>
        <begin position="728"/>
        <end position="800"/>
    </location>
</feature>
<feature type="compositionally biased region" description="Polar residues" evidence="1">
    <location>
        <begin position="146"/>
        <end position="160"/>
    </location>
</feature>
<dbReference type="InterPro" id="IPR019021">
    <property type="entry name" value="Mms22"/>
</dbReference>
<feature type="compositionally biased region" description="Polar residues" evidence="1">
    <location>
        <begin position="761"/>
        <end position="770"/>
    </location>
</feature>
<feature type="compositionally biased region" description="Polar residues" evidence="1">
    <location>
        <begin position="420"/>
        <end position="433"/>
    </location>
</feature>
<feature type="compositionally biased region" description="Basic residues" evidence="1">
    <location>
        <begin position="329"/>
        <end position="341"/>
    </location>
</feature>
<feature type="compositionally biased region" description="Polar residues" evidence="1">
    <location>
        <begin position="604"/>
        <end position="617"/>
    </location>
</feature>
<feature type="region of interest" description="Disordered" evidence="1">
    <location>
        <begin position="1"/>
        <end position="179"/>
    </location>
</feature>
<feature type="compositionally biased region" description="Polar residues" evidence="1">
    <location>
        <begin position="356"/>
        <end position="382"/>
    </location>
</feature>
<feature type="region of interest" description="Disordered" evidence="1">
    <location>
        <begin position="300"/>
        <end position="409"/>
    </location>
</feature>
<feature type="compositionally biased region" description="Low complexity" evidence="1">
    <location>
        <begin position="78"/>
        <end position="95"/>
    </location>
</feature>
<dbReference type="Pfam" id="PF09462">
    <property type="entry name" value="Mus7"/>
    <property type="match status" value="1"/>
</dbReference>
<dbReference type="GO" id="GO:0031297">
    <property type="term" value="P:replication fork processing"/>
    <property type="evidence" value="ECO:0007669"/>
    <property type="project" value="InterPro"/>
</dbReference>
<comment type="caution">
    <text evidence="2">The sequence shown here is derived from an EMBL/GenBank/DDBJ whole genome shotgun (WGS) entry which is preliminary data.</text>
</comment>
<proteinExistence type="predicted"/>
<name>A0A9P7ZDS4_9HYPO</name>
<dbReference type="EMBL" id="MU251281">
    <property type="protein sequence ID" value="KAG9250224.1"/>
    <property type="molecule type" value="Genomic_DNA"/>
</dbReference>
<feature type="compositionally biased region" description="Basic and acidic residues" evidence="1">
    <location>
        <begin position="392"/>
        <end position="401"/>
    </location>
</feature>
<dbReference type="Proteomes" id="UP000887229">
    <property type="component" value="Unassembled WGS sequence"/>
</dbReference>
<dbReference type="GeneID" id="70295165"/>
<dbReference type="GO" id="GO:0005634">
    <property type="term" value="C:nucleus"/>
    <property type="evidence" value="ECO:0007669"/>
    <property type="project" value="InterPro"/>
</dbReference>
<dbReference type="OrthoDB" id="2386201at2759"/>
<feature type="compositionally biased region" description="Polar residues" evidence="1">
    <location>
        <begin position="300"/>
        <end position="312"/>
    </location>
</feature>
<sequence length="2126" mass="239206">MVDWRHMGEIPDSEDEDGFESQATDHSQTQLKELQTNQDVAPTPQPQPVKTAVGKDIWDIPSSPDHLDKTATTSLEVASPKLSASASSDSPLSSPRTDRSSPDLPSVRELLNQPAVHHDEQPLRLRSPSEVPRLQTASPSAMPDWNMQTVNLEPTLSSRGLSEAPIQPGQSYDHDELDAEAQEARLLVARNERSLRARKPEQLRPYFTENMRYAREWRQHGLNPLRLVNNESERAHGPHKGPEDRESRSVRHDASQQATTDDTDDSQRPLPVVVQDDLPIREESSSPMRTSPLHLQGVISSQASSRAETEGTSLDDDELPTLQQLVSRRTPRSGLKLRRRQTSPNRPSTAKRRRLTTSMHSHTPSRTTESPAATPSPNQTNVFEFPDVVPGDEEHSIRGLDDETEQSKVAPGETVHLLPQNRQSPGNAAQARQPSPIILEDDASSATEGSSDSDVQVVDQHVRRIRGVLPASWLRLDQLSGRAKIQKSLAQRQVNRSPERENRRGVAHRRTVQPGSVRDQLLFEDSDDDDSQPHAPETTEDVFPHQTRLALESRPNPPEARNVHIDSDASSDMEDNNVDHMVLGSKRQSRLSDQFQKPPRVAKRSNTTASKPRSTPRQPRIDAVYSKSKTPSEPLTARARSKPQKPRRRRAKVGARLNTSQPSLPQLSILDVIEPDAPQFLKIAARTAKKRSDQGRADQRGKSIQMATRCDQLDALELLTDWRRGSIKQRGSVTAKRRTSVRRHEHRALGDTARSERERPSNPSTTNISSKTDRSKRRHRSTDTPSRLRPAQLESSETGMSAAAFNASKKILDQLYHVKRLPQPPSTGTLRKYSFQPPPNRTEEDDALPRSPKPQYQRRRKQKPQQIDVDDPQFTHARDPVIQDYDHTDPSISEGPNVNPAADVEKLDVTNKLSGLGPYGTAYTHHFECLPLPSGVYFCHSTLLGKAVIETVVDSNFMPKLKLHKPRTFFSIGPQTLRWGLWDAQVSSEMGIVFDHIAEYLEGDQCLESTSVDAAHFLVSYVSNFMTLETDKETFAAVTRMLELLEGFSTKVDVIAKSQGYKQTILRVMDCLCLVAFVVYLICRGDPNLVGYQLTAEERLKASASALSRVLGTSSIKDLRNRYRSLQVTRHGAQEFQDDACDAHSWVLLMRILFHANIPRGTFWDIVFHNVVGSTITSTNDARILEGAWETLFALLPLTEFNDRGVLVAGQRRKSSTEGWTIPQRLLRRVFELYNSQTRQAPSFNSYCRAILARCHHLISEWAWVRCISIIGPIFDFFGSQNLAHLRNEEFYGSPKFLENLAQTPNVAKVEPEDQCFHIFLKMLALSICRLRAGKHTKEIRNMVARTVPNHNRQYMKEHHIHERDLAALRNHHDLLCTLYWAAPPAVRPSVALIERLVHPESSHKEACLISLRAWSQLARFVVANGEATTSMKPFNQWRDRLFTQMMQQYDTIASDIQQQFLGLSNDVSKSVSPDMISAMVKLNKTAVADVVHVSLSTSLDVMKHAQNLEAATFALNTQQLQRILQHFSSPRPEFDWSMLRTALLTLDVFLSRVDDFKDAEESQQSESQLLNSAQADDALLSLDHDLASNFFQMARRVLVLNPDTEQSCSASVDMVACIEHVVKLSARMGMRFINAGVMTFDSMFKPGKHRLFQDRPHLLGFSQRRYLTLLVETLVERSFDGFCEDGLSLCELWVLAIVKPSEALAYENRLAQRLIRQGEPFVPEAAQGLSISPGYRTNRDMFEFAISWMRKAIRDAGPSQKRALQAEHSRILKLAMEQMRRDLGSMHGDSSQHRDYIKFVRECIELIKAHGTDICTVDDFFYQISKDYSPSEHDPQLQVAAIVSYGLRLAEGESRAAHELFYFLVNNFKVALMKGDLAKEVDMIAKGMRHPGISRFVVGAMLPAILRAAFVESRAYPMLDVYAHAICQYLNEEPVPRVLDETHLPQIRALVQAVVEASPGSQTTERLHILVQALSVLNLLWPTFKMFTLGKVRSTAWEAICALLETMQTNLQEADLTTGAFGGHGPREHLSDAGPARSLISNFTTSIVDDVRGSWVVSSDNMLMIQAPSRGTQTQSGIGIRQATLVAGEVAEILGEVVKNWKHQWQDVLGDTSRHRTRAFEVPLF</sequence>
<dbReference type="GO" id="GO:0035361">
    <property type="term" value="C:Cul8-RING ubiquitin ligase complex"/>
    <property type="evidence" value="ECO:0007669"/>
    <property type="project" value="TreeGrafter"/>
</dbReference>
<feature type="compositionally biased region" description="Basic and acidic residues" evidence="1">
    <location>
        <begin position="231"/>
        <end position="254"/>
    </location>
</feature>
<feature type="compositionally biased region" description="Basic residues" evidence="1">
    <location>
        <begin position="735"/>
        <end position="746"/>
    </location>
</feature>
<dbReference type="PANTHER" id="PTHR28122:SF1">
    <property type="entry name" value="E3 UBIQUITIN-PROTEIN LIGASE SUBSTRATE RECEPTOR MMS22"/>
    <property type="match status" value="1"/>
</dbReference>
<evidence type="ECO:0000313" key="2">
    <source>
        <dbReference type="EMBL" id="KAG9250224.1"/>
    </source>
</evidence>
<feature type="compositionally biased region" description="Basic and acidic residues" evidence="1">
    <location>
        <begin position="747"/>
        <end position="760"/>
    </location>
</feature>
<dbReference type="RefSeq" id="XP_046114148.1">
    <property type="nucleotide sequence ID" value="XM_046264262.1"/>
</dbReference>
<feature type="compositionally biased region" description="Polar residues" evidence="1">
    <location>
        <begin position="21"/>
        <end position="40"/>
    </location>
</feature>
<feature type="compositionally biased region" description="Basic residues" evidence="1">
    <location>
        <begin position="639"/>
        <end position="653"/>
    </location>
</feature>
<feature type="region of interest" description="Disordered" evidence="1">
    <location>
        <begin position="820"/>
        <end position="900"/>
    </location>
</feature>
<evidence type="ECO:0000313" key="3">
    <source>
        <dbReference type="Proteomes" id="UP000887229"/>
    </source>
</evidence>
<feature type="region of interest" description="Disordered" evidence="1">
    <location>
        <begin position="487"/>
        <end position="660"/>
    </location>
</feature>
<dbReference type="GO" id="GO:0000724">
    <property type="term" value="P:double-strand break repair via homologous recombination"/>
    <property type="evidence" value="ECO:0007669"/>
    <property type="project" value="TreeGrafter"/>
</dbReference>
<protein>
    <submittedName>
        <fullName evidence="2">Mus7/MMS22 family-domain-containing protein</fullName>
    </submittedName>
</protein>
<reference evidence="2" key="1">
    <citation type="journal article" date="2021" name="IMA Fungus">
        <title>Genomic characterization of three marine fungi, including Emericellopsis atlantica sp. nov. with signatures of a generalist lifestyle and marine biomass degradation.</title>
        <authorList>
            <person name="Hagestad O.C."/>
            <person name="Hou L."/>
            <person name="Andersen J.H."/>
            <person name="Hansen E.H."/>
            <person name="Altermark B."/>
            <person name="Li C."/>
            <person name="Kuhnert E."/>
            <person name="Cox R.J."/>
            <person name="Crous P.W."/>
            <person name="Spatafora J.W."/>
            <person name="Lail K."/>
            <person name="Amirebrahimi M."/>
            <person name="Lipzen A."/>
            <person name="Pangilinan J."/>
            <person name="Andreopoulos W."/>
            <person name="Hayes R.D."/>
            <person name="Ng V."/>
            <person name="Grigoriev I.V."/>
            <person name="Jackson S.A."/>
            <person name="Sutton T.D.S."/>
            <person name="Dobson A.D.W."/>
            <person name="Rama T."/>
        </authorList>
    </citation>
    <scope>NUCLEOTIDE SEQUENCE</scope>
    <source>
        <strain evidence="2">TS7</strain>
    </source>
</reference>
<feature type="region of interest" description="Disordered" evidence="1">
    <location>
        <begin position="227"/>
        <end position="271"/>
    </location>
</feature>
<gene>
    <name evidence="2" type="ORF">F5Z01DRAFT_666926</name>
</gene>
<feature type="compositionally biased region" description="Basic and acidic residues" evidence="1">
    <location>
        <begin position="876"/>
        <end position="889"/>
    </location>
</feature>